<comment type="similarity">
    <text evidence="1">Belongs to the universal ribosomal protein uS13 family.</text>
</comment>
<dbReference type="OrthoDB" id="525520at2759"/>
<feature type="compositionally biased region" description="Low complexity" evidence="4">
    <location>
        <begin position="95"/>
        <end position="104"/>
    </location>
</feature>
<sequence length="121" mass="13880">MVRIGNKEMPKNKNIRVALSYIYGFGKKFGFKSPSRKLLEDLNINPFVKVHDLTPEQLREEVQKKINEQIRLRTYRGTRRTKKLPVNGQRTRHNAQTAKKGGAATRKKIAVAGKKKAPTPR</sequence>
<evidence type="ECO:0000313" key="5">
    <source>
        <dbReference type="EMBL" id="CAI2196377.1"/>
    </source>
</evidence>
<dbReference type="GO" id="GO:1990904">
    <property type="term" value="C:ribonucleoprotein complex"/>
    <property type="evidence" value="ECO:0007669"/>
    <property type="project" value="UniProtKB-KW"/>
</dbReference>
<feature type="region of interest" description="Disordered" evidence="4">
    <location>
        <begin position="75"/>
        <end position="121"/>
    </location>
</feature>
<name>A0A9W4TAF9_9GLOM</name>
<evidence type="ECO:0000313" key="6">
    <source>
        <dbReference type="Proteomes" id="UP001153678"/>
    </source>
</evidence>
<keyword evidence="6" id="KW-1185">Reference proteome</keyword>
<dbReference type="Gene3D" id="1.10.8.50">
    <property type="match status" value="1"/>
</dbReference>
<comment type="caution">
    <text evidence="5">The sequence shown here is derived from an EMBL/GenBank/DDBJ whole genome shotgun (WGS) entry which is preliminary data.</text>
</comment>
<keyword evidence="3" id="KW-0687">Ribonucleoprotein</keyword>
<gene>
    <name evidence="5" type="ORF">FWILDA_LOCUS17548</name>
</gene>
<evidence type="ECO:0000256" key="1">
    <source>
        <dbReference type="ARBA" id="ARBA00008080"/>
    </source>
</evidence>
<dbReference type="AlphaFoldDB" id="A0A9W4TAF9"/>
<dbReference type="EMBL" id="CAMKVN010014138">
    <property type="protein sequence ID" value="CAI2196377.1"/>
    <property type="molecule type" value="Genomic_DNA"/>
</dbReference>
<accession>A0A9W4TAF9</accession>
<evidence type="ECO:0000256" key="3">
    <source>
        <dbReference type="ARBA" id="ARBA00023274"/>
    </source>
</evidence>
<dbReference type="Proteomes" id="UP001153678">
    <property type="component" value="Unassembled WGS sequence"/>
</dbReference>
<dbReference type="InterPro" id="IPR001892">
    <property type="entry name" value="Ribosomal_uS13"/>
</dbReference>
<dbReference type="PIRSF" id="PIRSF002134">
    <property type="entry name" value="Ribosomal_S13"/>
    <property type="match status" value="1"/>
</dbReference>
<dbReference type="InterPro" id="IPR027437">
    <property type="entry name" value="Rbsml_uS13_C"/>
</dbReference>
<dbReference type="PROSITE" id="PS50159">
    <property type="entry name" value="RIBOSOMAL_S13_2"/>
    <property type="match status" value="1"/>
</dbReference>
<dbReference type="GO" id="GO:0005840">
    <property type="term" value="C:ribosome"/>
    <property type="evidence" value="ECO:0007669"/>
    <property type="project" value="UniProtKB-KW"/>
</dbReference>
<evidence type="ECO:0000256" key="2">
    <source>
        <dbReference type="ARBA" id="ARBA00022980"/>
    </source>
</evidence>
<organism evidence="5 6">
    <name type="scientific">Funneliformis geosporum</name>
    <dbReference type="NCBI Taxonomy" id="1117311"/>
    <lineage>
        <taxon>Eukaryota</taxon>
        <taxon>Fungi</taxon>
        <taxon>Fungi incertae sedis</taxon>
        <taxon>Mucoromycota</taxon>
        <taxon>Glomeromycotina</taxon>
        <taxon>Glomeromycetes</taxon>
        <taxon>Glomerales</taxon>
        <taxon>Glomeraceae</taxon>
        <taxon>Funneliformis</taxon>
    </lineage>
</organism>
<dbReference type="InterPro" id="IPR010979">
    <property type="entry name" value="Ribosomal_uS13-like_H2TH"/>
</dbReference>
<proteinExistence type="inferred from homology"/>
<dbReference type="GO" id="GO:0003723">
    <property type="term" value="F:RNA binding"/>
    <property type="evidence" value="ECO:0007669"/>
    <property type="project" value="InterPro"/>
</dbReference>
<reference evidence="5" key="1">
    <citation type="submission" date="2022-08" db="EMBL/GenBank/DDBJ databases">
        <authorList>
            <person name="Kallberg Y."/>
            <person name="Tangrot J."/>
            <person name="Rosling A."/>
        </authorList>
    </citation>
    <scope>NUCLEOTIDE SEQUENCE</scope>
    <source>
        <strain evidence="5">Wild A</strain>
    </source>
</reference>
<dbReference type="GO" id="GO:0006412">
    <property type="term" value="P:translation"/>
    <property type="evidence" value="ECO:0007669"/>
    <property type="project" value="InterPro"/>
</dbReference>
<dbReference type="GO" id="GO:0003735">
    <property type="term" value="F:structural constituent of ribosome"/>
    <property type="evidence" value="ECO:0007669"/>
    <property type="project" value="InterPro"/>
</dbReference>
<feature type="compositionally biased region" description="Basic residues" evidence="4">
    <location>
        <begin position="105"/>
        <end position="121"/>
    </location>
</feature>
<protein>
    <submittedName>
        <fullName evidence="5">15957_t:CDS:1</fullName>
    </submittedName>
</protein>
<dbReference type="Gene3D" id="4.10.910.10">
    <property type="entry name" value="30s ribosomal protein s13, domain 2"/>
    <property type="match status" value="1"/>
</dbReference>
<dbReference type="SUPFAM" id="SSF46946">
    <property type="entry name" value="S13-like H2TH domain"/>
    <property type="match status" value="1"/>
</dbReference>
<keyword evidence="2" id="KW-0689">Ribosomal protein</keyword>
<evidence type="ECO:0000256" key="4">
    <source>
        <dbReference type="SAM" id="MobiDB-lite"/>
    </source>
</evidence>